<dbReference type="InterPro" id="IPR001509">
    <property type="entry name" value="Epimerase_deHydtase"/>
</dbReference>
<dbReference type="PANTHER" id="PTHR11092">
    <property type="entry name" value="SUGAR NUCLEOTIDE EPIMERASE RELATED"/>
    <property type="match status" value="1"/>
</dbReference>
<dbReference type="InterPro" id="IPR013549">
    <property type="entry name" value="DUF1731"/>
</dbReference>
<sequence length="285" mass="31805">MKIVSISGSSGFVGSNLIKMFESMEYKVIQISRSTLQNKIDTLNIISQSDIVINLAGANILAKWSEKYKKLLYSSRIETTKILMEAIKNSEKKPELFISASAVGIYDNKNFHDENSKNYANDFLATICKDWESEALKAKEMGIRTVIFRFGIILGNGGALSKMLLPFSFGLGGQIGNGLQPFPFIHIEDLKNAYLFAIKDKKLDGIFNLVAPQIITNKEFTKTLGTTLHRPTFLSVPEFAIKILFGDGATVLTNGQKVTPKRLLDSGFDFRFKTIKETLDNLINK</sequence>
<gene>
    <name evidence="4" type="ORF">BN3087_130009</name>
</gene>
<dbReference type="EMBL" id="FAXN01000011">
    <property type="protein sequence ID" value="CUV64972.1"/>
    <property type="molecule type" value="Genomic_DNA"/>
</dbReference>
<feature type="domain" description="DUF1731" evidence="3">
    <location>
        <begin position="236"/>
        <end position="282"/>
    </location>
</feature>
<dbReference type="Pfam" id="PF01370">
    <property type="entry name" value="Epimerase"/>
    <property type="match status" value="1"/>
</dbReference>
<dbReference type="NCBIfam" id="TIGR01777">
    <property type="entry name" value="yfcH"/>
    <property type="match status" value="1"/>
</dbReference>
<dbReference type="Pfam" id="PF08338">
    <property type="entry name" value="DUF1731"/>
    <property type="match status" value="1"/>
</dbReference>
<reference evidence="4" key="1">
    <citation type="submission" date="2015-11" db="EMBL/GenBank/DDBJ databases">
        <authorList>
            <person name="Zhang Y."/>
            <person name="Guo Z."/>
        </authorList>
    </citation>
    <scope>NUCLEOTIDE SEQUENCE</scope>
    <source>
        <strain evidence="4">BN30871</strain>
    </source>
</reference>
<feature type="domain" description="NAD-dependent epimerase/dehydratase" evidence="2">
    <location>
        <begin position="6"/>
        <end position="208"/>
    </location>
</feature>
<dbReference type="Gene3D" id="3.40.50.720">
    <property type="entry name" value="NAD(P)-binding Rossmann-like Domain"/>
    <property type="match status" value="1"/>
</dbReference>
<evidence type="ECO:0000259" key="2">
    <source>
        <dbReference type="Pfam" id="PF01370"/>
    </source>
</evidence>
<dbReference type="InterPro" id="IPR036291">
    <property type="entry name" value="NAD(P)-bd_dom_sf"/>
</dbReference>
<evidence type="ECO:0000313" key="4">
    <source>
        <dbReference type="EMBL" id="CUV64972.1"/>
    </source>
</evidence>
<dbReference type="SUPFAM" id="SSF51735">
    <property type="entry name" value="NAD(P)-binding Rossmann-fold domains"/>
    <property type="match status" value="1"/>
</dbReference>
<comment type="similarity">
    <text evidence="1">Belongs to the NAD(P)-dependent epimerase/dehydratase family. SDR39U1 subfamily.</text>
</comment>
<evidence type="ECO:0000259" key="3">
    <source>
        <dbReference type="Pfam" id="PF08338"/>
    </source>
</evidence>
<proteinExistence type="inferred from homology"/>
<dbReference type="PANTHER" id="PTHR11092:SF0">
    <property type="entry name" value="EPIMERASE FAMILY PROTEIN SDR39U1"/>
    <property type="match status" value="1"/>
</dbReference>
<organism evidence="4">
    <name type="scientific">Sulfurovum sp. enrichment culture clone C5</name>
    <dbReference type="NCBI Taxonomy" id="497650"/>
    <lineage>
        <taxon>Bacteria</taxon>
        <taxon>Pseudomonadati</taxon>
        <taxon>Campylobacterota</taxon>
        <taxon>Epsilonproteobacteria</taxon>
        <taxon>Campylobacterales</taxon>
        <taxon>Sulfurovaceae</taxon>
        <taxon>Sulfurovum</taxon>
        <taxon>environmental samples</taxon>
    </lineage>
</organism>
<dbReference type="AlphaFoldDB" id="A0A0S4XLU4"/>
<name>A0A0S4XLU4_9BACT</name>
<accession>A0A0S4XLU4</accession>
<protein>
    <submittedName>
        <fullName evidence="4">Putative NAD dependent epimerase</fullName>
    </submittedName>
</protein>
<dbReference type="CDD" id="cd05242">
    <property type="entry name" value="SDR_a8"/>
    <property type="match status" value="1"/>
</dbReference>
<evidence type="ECO:0000256" key="1">
    <source>
        <dbReference type="ARBA" id="ARBA00009353"/>
    </source>
</evidence>
<dbReference type="InterPro" id="IPR010099">
    <property type="entry name" value="SDR39U1"/>
</dbReference>